<evidence type="ECO:0000256" key="4">
    <source>
        <dbReference type="RuleBase" id="RU003345"/>
    </source>
</evidence>
<evidence type="ECO:0000256" key="3">
    <source>
        <dbReference type="PROSITE-ProRule" id="PRU10007"/>
    </source>
</evidence>
<evidence type="ECO:0000256" key="2">
    <source>
        <dbReference type="ARBA" id="ARBA00023002"/>
    </source>
</evidence>
<evidence type="ECO:0000259" key="5">
    <source>
        <dbReference type="Pfam" id="PF00171"/>
    </source>
</evidence>
<dbReference type="Pfam" id="PF00171">
    <property type="entry name" value="Aldedh"/>
    <property type="match status" value="1"/>
</dbReference>
<dbReference type="EMBL" id="CYGX02000012">
    <property type="protein sequence ID" value="SIT37443.1"/>
    <property type="molecule type" value="Genomic_DNA"/>
</dbReference>
<dbReference type="Proteomes" id="UP000187012">
    <property type="component" value="Unassembled WGS sequence"/>
</dbReference>
<dbReference type="Gene3D" id="3.40.309.10">
    <property type="entry name" value="Aldehyde Dehydrogenase, Chain A, domain 2"/>
    <property type="match status" value="1"/>
</dbReference>
<comment type="similarity">
    <text evidence="1 4">Belongs to the aldehyde dehydrogenase family.</text>
</comment>
<evidence type="ECO:0000313" key="7">
    <source>
        <dbReference type="Proteomes" id="UP000187012"/>
    </source>
</evidence>
<dbReference type="InterPro" id="IPR029510">
    <property type="entry name" value="Ald_DH_CS_GLU"/>
</dbReference>
<dbReference type="STRING" id="1247936.BN2475_120022"/>
<evidence type="ECO:0000313" key="6">
    <source>
        <dbReference type="EMBL" id="SIT37443.1"/>
    </source>
</evidence>
<dbReference type="OrthoDB" id="6187633at2"/>
<dbReference type="PANTHER" id="PTHR11699">
    <property type="entry name" value="ALDEHYDE DEHYDROGENASE-RELATED"/>
    <property type="match status" value="1"/>
</dbReference>
<dbReference type="FunFam" id="3.40.605.10:FF:000007">
    <property type="entry name" value="NAD/NADP-dependent betaine aldehyde dehydrogenase"/>
    <property type="match status" value="1"/>
</dbReference>
<evidence type="ECO:0000256" key="1">
    <source>
        <dbReference type="ARBA" id="ARBA00009986"/>
    </source>
</evidence>
<dbReference type="Gene3D" id="3.40.605.10">
    <property type="entry name" value="Aldehyde Dehydrogenase, Chain A, domain 1"/>
    <property type="match status" value="1"/>
</dbReference>
<feature type="active site" evidence="3">
    <location>
        <position position="258"/>
    </location>
</feature>
<reference evidence="6 7" key="1">
    <citation type="submission" date="2016-12" db="EMBL/GenBank/DDBJ databases">
        <authorList>
            <person name="Song W.-J."/>
            <person name="Kurnit D.M."/>
        </authorList>
    </citation>
    <scope>NUCLEOTIDE SEQUENCE [LARGE SCALE GENOMIC DNA]</scope>
    <source>
        <strain evidence="6 7">STM7296</strain>
    </source>
</reference>
<gene>
    <name evidence="6" type="primary">betB</name>
    <name evidence="6" type="ORF">BN2475_120022</name>
</gene>
<accession>A0A1N7RQS3</accession>
<dbReference type="RefSeq" id="WP_094778633.1">
    <property type="nucleotide sequence ID" value="NZ_CYGX02000012.1"/>
</dbReference>
<dbReference type="InterPro" id="IPR016162">
    <property type="entry name" value="Ald_DH_N"/>
</dbReference>
<sequence length="495" mass="52022">MNSFDPSRVTVRSAHFIGGQYLDGADAIDVARPSDGVNYAALPVADATLVDHAVQDAWRAFRTSDWARRAPRERARVMRRWAELIEADVATLAPLEALGSTRPVADAARWDVPFTAEGIRFYSEYADRIGGEVAATRPDHLGMTIAEPYGVIAAIAPWNFPLVMASWKVAPALAAGNAVVLKPSELTPFSVLRLAELAIEAGIPPGIFNIVQGDGRTTGDALCRHPKISKVTFTGSSQTGAAIMTACAQTGTKPVTLELGGKSPQLVFADAPDLDRVARRVAAAITGNAGQVCVAGSRLIVERSAAGRLIDGVASAFAALKPGATWAAGTTLPPIISSPQLQRIDGIVKRTLASGAQAATGGARMALPGCGDGAFYAPTILTGVSADSEAVREEIFGPVLTVQTFDDEDEALALASHEKYGLAAGVHTSNLSRALRMMRGIEAGTVWINRYGRTADFVIPTGGYKSSGIGKDLGRQAYEANLRFKSVLIDITDGA</sequence>
<dbReference type="InterPro" id="IPR016163">
    <property type="entry name" value="Ald_DH_C"/>
</dbReference>
<organism evidence="6 7">
    <name type="scientific">Paraburkholderia ribeironis</name>
    <dbReference type="NCBI Taxonomy" id="1247936"/>
    <lineage>
        <taxon>Bacteria</taxon>
        <taxon>Pseudomonadati</taxon>
        <taxon>Pseudomonadota</taxon>
        <taxon>Betaproteobacteria</taxon>
        <taxon>Burkholderiales</taxon>
        <taxon>Burkholderiaceae</taxon>
        <taxon>Paraburkholderia</taxon>
    </lineage>
</organism>
<keyword evidence="7" id="KW-1185">Reference proteome</keyword>
<dbReference type="GO" id="GO:0008802">
    <property type="term" value="F:betaine-aldehyde dehydrogenase (NAD+) activity"/>
    <property type="evidence" value="ECO:0007669"/>
    <property type="project" value="UniProtKB-EC"/>
</dbReference>
<dbReference type="PROSITE" id="PS00687">
    <property type="entry name" value="ALDEHYDE_DEHYDR_GLU"/>
    <property type="match status" value="1"/>
</dbReference>
<name>A0A1N7RQS3_9BURK</name>
<dbReference type="SUPFAM" id="SSF53720">
    <property type="entry name" value="ALDH-like"/>
    <property type="match status" value="1"/>
</dbReference>
<dbReference type="InterPro" id="IPR016161">
    <property type="entry name" value="Ald_DH/histidinol_DH"/>
</dbReference>
<dbReference type="EC" id="1.2.1.8" evidence="6"/>
<dbReference type="AlphaFoldDB" id="A0A1N7RQS3"/>
<dbReference type="InterPro" id="IPR015590">
    <property type="entry name" value="Aldehyde_DH_dom"/>
</dbReference>
<protein>
    <submittedName>
        <fullName evidence="6">NAD/NADP-dependent betaine aldehyde dehydrogenase</fullName>
        <ecNumber evidence="6">1.2.1.8</ecNumber>
    </submittedName>
</protein>
<keyword evidence="2 4" id="KW-0560">Oxidoreductase</keyword>
<feature type="domain" description="Aldehyde dehydrogenase" evidence="5">
    <location>
        <begin position="26"/>
        <end position="487"/>
    </location>
</feature>
<proteinExistence type="inferred from homology"/>